<gene>
    <name evidence="1" type="ORF">WG901_23170</name>
</gene>
<sequence length="325" mass="34260">MASCLARDALTTGQARSSAINLILMPPKYSARMLGRPITLAALLALGISSVPGAAHAQDLFEGGKLLLTNGISTVEGSGGGGLATWATISGLETGSGIGITGHVTVVELPDYGLESHGIAVGIGDRLEFSYARQNFDTRMVGAALGLGKGYTLNQDIYGAKLRLLGDAVYGKSLLPQLSIGVQHKRNLDGPVARAVGARHDRGTDFTLSATKLFLRYSLLVNTTFRLTKANQLGLLGYGSDRNDKYSAQFEGSIAYQLSRRLVVGGEYRTKPDNLAIAHENDAKDVFVAYALTRNVTLTGAYADLGSIATFGGQRGAYLSAQLAF</sequence>
<organism evidence="1 2">
    <name type="scientific">Novosphingobium anseongense</name>
    <dbReference type="NCBI Taxonomy" id="3133436"/>
    <lineage>
        <taxon>Bacteria</taxon>
        <taxon>Pseudomonadati</taxon>
        <taxon>Pseudomonadota</taxon>
        <taxon>Alphaproteobacteria</taxon>
        <taxon>Sphingomonadales</taxon>
        <taxon>Sphingomonadaceae</taxon>
        <taxon>Novosphingobium</taxon>
    </lineage>
</organism>
<proteinExistence type="predicted"/>
<accession>A0ABU8S2S6</accession>
<comment type="caution">
    <text evidence="1">The sequence shown here is derived from an EMBL/GenBank/DDBJ whole genome shotgun (WGS) entry which is preliminary data.</text>
</comment>
<keyword evidence="2" id="KW-1185">Reference proteome</keyword>
<dbReference type="EMBL" id="JBBHJZ010000009">
    <property type="protein sequence ID" value="MEJ5979572.1"/>
    <property type="molecule type" value="Genomic_DNA"/>
</dbReference>
<dbReference type="RefSeq" id="WP_339589508.1">
    <property type="nucleotide sequence ID" value="NZ_JBBHJZ010000009.1"/>
</dbReference>
<reference evidence="1 2" key="1">
    <citation type="submission" date="2024-03" db="EMBL/GenBank/DDBJ databases">
        <authorList>
            <person name="Jo J.-H."/>
        </authorList>
    </citation>
    <scope>NUCLEOTIDE SEQUENCE [LARGE SCALE GENOMIC DNA]</scope>
    <source>
        <strain evidence="1 2">PS1R-30</strain>
    </source>
</reference>
<dbReference type="InterPro" id="IPR021393">
    <property type="entry name" value="DUF3034"/>
</dbReference>
<evidence type="ECO:0000313" key="2">
    <source>
        <dbReference type="Proteomes" id="UP001361239"/>
    </source>
</evidence>
<name>A0ABU8S2S6_9SPHN</name>
<dbReference type="Pfam" id="PF11231">
    <property type="entry name" value="DUF3034"/>
    <property type="match status" value="1"/>
</dbReference>
<protein>
    <submittedName>
        <fullName evidence="1">DUF3034 family protein</fullName>
    </submittedName>
</protein>
<dbReference type="Proteomes" id="UP001361239">
    <property type="component" value="Unassembled WGS sequence"/>
</dbReference>
<evidence type="ECO:0000313" key="1">
    <source>
        <dbReference type="EMBL" id="MEJ5979572.1"/>
    </source>
</evidence>